<dbReference type="PANTHER" id="PTHR11183">
    <property type="entry name" value="GLYCOGENIN SUBFAMILY MEMBER"/>
    <property type="match status" value="1"/>
</dbReference>
<sequence length="371" mass="41752">MEGMGYLIWPMSALKGCRELPPTLWCGVCPATSTVFHFLFAPSDTLSRPGEFVKKMMQESPAPVNSKVWATLITNIEYLSGLLTLDYSLKKVGSKYPLVVLYTDSFPENGHKALDSRGIAKCHVPYLLPKNHKEYTNDVRFNDCWTKLISFSLVQYERIVQLDSDMLVLQNMDELMDIPLDASEMNGTGNRVFAASHACTCNPLKKPHYPENWTKANCAFTTQHQNPNIAQTQGAPAIAGLGLLNSGLLIMNPSQGVYDKIVEQLASPATLQYAFPDQDLLGDVFKGRWVALPYIYNALKTLRWEGVHDAIWRDKHVKNVHYILSPKPWDQMAVDGTTQNGQRSDPSHAWWTTLNAERLDEEQQRSLADGF</sequence>
<dbReference type="AlphaFoldDB" id="A0A1V6T9Z5"/>
<dbReference type="SUPFAM" id="SSF53448">
    <property type="entry name" value="Nucleotide-diphospho-sugar transferases"/>
    <property type="match status" value="1"/>
</dbReference>
<proteinExistence type="predicted"/>
<evidence type="ECO:0000313" key="2">
    <source>
        <dbReference type="Proteomes" id="UP000191285"/>
    </source>
</evidence>
<dbReference type="STRING" id="303698.A0A1V6T9Z5"/>
<comment type="caution">
    <text evidence="1">The sequence shown here is derived from an EMBL/GenBank/DDBJ whole genome shotgun (WGS) entry which is preliminary data.</text>
</comment>
<keyword evidence="2" id="KW-1185">Reference proteome</keyword>
<evidence type="ECO:0008006" key="3">
    <source>
        <dbReference type="Google" id="ProtNLM"/>
    </source>
</evidence>
<dbReference type="FunFam" id="3.90.550.10:FF:000171">
    <property type="entry name" value="Glycosyl transferase family protein"/>
    <property type="match status" value="1"/>
</dbReference>
<gene>
    <name evidence="1" type="ORF">PENSTE_c009G06798</name>
</gene>
<name>A0A1V6T9Z5_9EURO</name>
<dbReference type="OrthoDB" id="2014201at2759"/>
<dbReference type="Pfam" id="PF01501">
    <property type="entry name" value="Glyco_transf_8"/>
    <property type="match status" value="1"/>
</dbReference>
<dbReference type="Proteomes" id="UP000191285">
    <property type="component" value="Unassembled WGS sequence"/>
</dbReference>
<dbReference type="InterPro" id="IPR050587">
    <property type="entry name" value="GNT1/Glycosyltrans_8"/>
</dbReference>
<dbReference type="InterPro" id="IPR002495">
    <property type="entry name" value="Glyco_trans_8"/>
</dbReference>
<dbReference type="Gene3D" id="3.90.550.10">
    <property type="entry name" value="Spore Coat Polysaccharide Biosynthesis Protein SpsA, Chain A"/>
    <property type="match status" value="1"/>
</dbReference>
<accession>A0A1V6T9Z5</accession>
<dbReference type="InterPro" id="IPR029044">
    <property type="entry name" value="Nucleotide-diphossugar_trans"/>
</dbReference>
<organism evidence="1 2">
    <name type="scientific">Penicillium steckii</name>
    <dbReference type="NCBI Taxonomy" id="303698"/>
    <lineage>
        <taxon>Eukaryota</taxon>
        <taxon>Fungi</taxon>
        <taxon>Dikarya</taxon>
        <taxon>Ascomycota</taxon>
        <taxon>Pezizomycotina</taxon>
        <taxon>Eurotiomycetes</taxon>
        <taxon>Eurotiomycetidae</taxon>
        <taxon>Eurotiales</taxon>
        <taxon>Aspergillaceae</taxon>
        <taxon>Penicillium</taxon>
    </lineage>
</organism>
<dbReference type="EMBL" id="MLKD01000009">
    <property type="protein sequence ID" value="OQE22966.1"/>
    <property type="molecule type" value="Genomic_DNA"/>
</dbReference>
<reference evidence="2" key="1">
    <citation type="journal article" date="2017" name="Nat. Microbiol.">
        <title>Global analysis of biosynthetic gene clusters reveals vast potential of secondary metabolite production in Penicillium species.</title>
        <authorList>
            <person name="Nielsen J.C."/>
            <person name="Grijseels S."/>
            <person name="Prigent S."/>
            <person name="Ji B."/>
            <person name="Dainat J."/>
            <person name="Nielsen K.F."/>
            <person name="Frisvad J.C."/>
            <person name="Workman M."/>
            <person name="Nielsen J."/>
        </authorList>
    </citation>
    <scope>NUCLEOTIDE SEQUENCE [LARGE SCALE GENOMIC DNA]</scope>
    <source>
        <strain evidence="2">IBT 24891</strain>
    </source>
</reference>
<dbReference type="GO" id="GO:0016757">
    <property type="term" value="F:glycosyltransferase activity"/>
    <property type="evidence" value="ECO:0007669"/>
    <property type="project" value="InterPro"/>
</dbReference>
<evidence type="ECO:0000313" key="1">
    <source>
        <dbReference type="EMBL" id="OQE22966.1"/>
    </source>
</evidence>
<protein>
    <recommendedName>
        <fullName evidence="3">Glycosyl transferase family 8 C-terminal domain-containing protein</fullName>
    </recommendedName>
</protein>